<evidence type="ECO:0000313" key="3">
    <source>
        <dbReference type="Proteomes" id="UP000256645"/>
    </source>
</evidence>
<evidence type="ECO:0000259" key="1">
    <source>
        <dbReference type="Pfam" id="PF00561"/>
    </source>
</evidence>
<dbReference type="PANTHER" id="PTHR43433">
    <property type="entry name" value="HYDROLASE, ALPHA/BETA FOLD FAMILY PROTEIN"/>
    <property type="match status" value="1"/>
</dbReference>
<proteinExistence type="predicted"/>
<dbReference type="SUPFAM" id="SSF53474">
    <property type="entry name" value="alpha/beta-Hydrolases"/>
    <property type="match status" value="1"/>
</dbReference>
<dbReference type="OrthoDB" id="294702at2759"/>
<dbReference type="EMBL" id="PDLM01000010">
    <property type="protein sequence ID" value="RDW67507.1"/>
    <property type="molecule type" value="Genomic_DNA"/>
</dbReference>
<gene>
    <name evidence="2" type="ORF">BP6252_08903</name>
</gene>
<comment type="caution">
    <text evidence="2">The sequence shown here is derived from an EMBL/GenBank/DDBJ whole genome shotgun (WGS) entry which is preliminary data.</text>
</comment>
<reference evidence="2 3" key="1">
    <citation type="journal article" date="2018" name="IMA Fungus">
        <title>IMA Genome-F 9: Draft genome sequence of Annulohypoxylon stygium, Aspergillus mulundensis, Berkeleyomyces basicola (syn. Thielaviopsis basicola), Ceratocystis smalleyi, two Cercospora beticola strains, Coleophoma cylindrospora, Fusarium fracticaudum, Phialophora cf. hyalina, and Morchella septimelata.</title>
        <authorList>
            <person name="Wingfield B.D."/>
            <person name="Bills G.F."/>
            <person name="Dong Y."/>
            <person name="Huang W."/>
            <person name="Nel W.J."/>
            <person name="Swalarsk-Parry B.S."/>
            <person name="Vaghefi N."/>
            <person name="Wilken P.M."/>
            <person name="An Z."/>
            <person name="de Beer Z.W."/>
            <person name="De Vos L."/>
            <person name="Chen L."/>
            <person name="Duong T.A."/>
            <person name="Gao Y."/>
            <person name="Hammerbacher A."/>
            <person name="Kikkert J.R."/>
            <person name="Li Y."/>
            <person name="Li H."/>
            <person name="Li K."/>
            <person name="Li Q."/>
            <person name="Liu X."/>
            <person name="Ma X."/>
            <person name="Naidoo K."/>
            <person name="Pethybridge S.J."/>
            <person name="Sun J."/>
            <person name="Steenkamp E.T."/>
            <person name="van der Nest M.A."/>
            <person name="van Wyk S."/>
            <person name="Wingfield M.J."/>
            <person name="Xiong C."/>
            <person name="Yue Q."/>
            <person name="Zhang X."/>
        </authorList>
    </citation>
    <scope>NUCLEOTIDE SEQUENCE [LARGE SCALE GENOMIC DNA]</scope>
    <source>
        <strain evidence="2 3">BP6252</strain>
    </source>
</reference>
<name>A0A3D8R0E2_9HELO</name>
<sequence length="331" mass="37100">MTSSIDWNVDNTKGLISVGTHSLYLRAAGPVRSSGIPAVVCIAGLGGTSVDWIAVLRHVSAFARCYVYDRTGLGGSEVPPNFTAESVSYVNMAKELRALLDAADIKPPYIIAMHSLAGIPGREFFHLYPEDVAGMVFLDTVTEESYTIRPDKIRKTMESVFEGVDMSFMWTERKPAMTEEEWQEIEGHHMGTTPRPEEKVSQERKTSQFEMENFKPSSYILAAKKQYDGIVLGDKPVSIVKGDAAGENRRMLELATEAGKGTEEQRKAIGDFLETADEKALLVQFKQLRLSRNSRLVEARKSWHVILWYEPDLVAREVSWCLDEFKKLNGN</sequence>
<dbReference type="Pfam" id="PF00561">
    <property type="entry name" value="Abhydrolase_1"/>
    <property type="match status" value="1"/>
</dbReference>
<feature type="domain" description="AB hydrolase-1" evidence="1">
    <location>
        <begin position="37"/>
        <end position="142"/>
    </location>
</feature>
<dbReference type="Gene3D" id="3.40.50.1820">
    <property type="entry name" value="alpha/beta hydrolase"/>
    <property type="match status" value="1"/>
</dbReference>
<dbReference type="STRING" id="1849047.A0A3D8R0E2"/>
<organism evidence="2 3">
    <name type="scientific">Coleophoma cylindrospora</name>
    <dbReference type="NCBI Taxonomy" id="1849047"/>
    <lineage>
        <taxon>Eukaryota</taxon>
        <taxon>Fungi</taxon>
        <taxon>Dikarya</taxon>
        <taxon>Ascomycota</taxon>
        <taxon>Pezizomycotina</taxon>
        <taxon>Leotiomycetes</taxon>
        <taxon>Helotiales</taxon>
        <taxon>Dermateaceae</taxon>
        <taxon>Coleophoma</taxon>
    </lineage>
</organism>
<dbReference type="Proteomes" id="UP000256645">
    <property type="component" value="Unassembled WGS sequence"/>
</dbReference>
<protein>
    <recommendedName>
        <fullName evidence="1">AB hydrolase-1 domain-containing protein</fullName>
    </recommendedName>
</protein>
<evidence type="ECO:0000313" key="2">
    <source>
        <dbReference type="EMBL" id="RDW67507.1"/>
    </source>
</evidence>
<dbReference type="InterPro" id="IPR000073">
    <property type="entry name" value="AB_hydrolase_1"/>
</dbReference>
<dbReference type="AlphaFoldDB" id="A0A3D8R0E2"/>
<dbReference type="PANTHER" id="PTHR43433:SF5">
    <property type="entry name" value="AB HYDROLASE-1 DOMAIN-CONTAINING PROTEIN"/>
    <property type="match status" value="1"/>
</dbReference>
<dbReference type="InterPro" id="IPR029058">
    <property type="entry name" value="AB_hydrolase_fold"/>
</dbReference>
<dbReference type="InterPro" id="IPR050471">
    <property type="entry name" value="AB_hydrolase"/>
</dbReference>
<keyword evidence="3" id="KW-1185">Reference proteome</keyword>
<accession>A0A3D8R0E2</accession>